<proteinExistence type="predicted"/>
<evidence type="ECO:0000259" key="1">
    <source>
        <dbReference type="PROSITE" id="PS50878"/>
    </source>
</evidence>
<evidence type="ECO:0000313" key="2">
    <source>
        <dbReference type="EMBL" id="CAD7082059.1"/>
    </source>
</evidence>
<dbReference type="AlphaFoldDB" id="A0A7R8UK84"/>
<dbReference type="Proteomes" id="UP000594454">
    <property type="component" value="Chromosome 2"/>
</dbReference>
<feature type="domain" description="Reverse transcriptase" evidence="1">
    <location>
        <begin position="1"/>
        <end position="93"/>
    </location>
</feature>
<accession>A0A7R8UK84</accession>
<dbReference type="PROSITE" id="PS50878">
    <property type="entry name" value="RT_POL"/>
    <property type="match status" value="1"/>
</dbReference>
<evidence type="ECO:0000313" key="3">
    <source>
        <dbReference type="Proteomes" id="UP000594454"/>
    </source>
</evidence>
<gene>
    <name evidence="2" type="ORF">HERILL_LOCUS5127</name>
</gene>
<dbReference type="InParanoid" id="A0A7R8UK84"/>
<name>A0A7R8UK84_HERIL</name>
<keyword evidence="3" id="KW-1185">Reference proteome</keyword>
<dbReference type="EMBL" id="LR899010">
    <property type="protein sequence ID" value="CAD7082059.1"/>
    <property type="molecule type" value="Genomic_DNA"/>
</dbReference>
<reference evidence="2 3" key="1">
    <citation type="submission" date="2020-11" db="EMBL/GenBank/DDBJ databases">
        <authorList>
            <person name="Wallbank WR R."/>
            <person name="Pardo Diaz C."/>
            <person name="Kozak K."/>
            <person name="Martin S."/>
            <person name="Jiggins C."/>
            <person name="Moest M."/>
            <person name="Warren A I."/>
            <person name="Generalovic N T."/>
            <person name="Byers J.R.P. K."/>
            <person name="Montejo-Kovacevich G."/>
            <person name="Yen C E."/>
        </authorList>
    </citation>
    <scope>NUCLEOTIDE SEQUENCE [LARGE SCALE GENOMIC DNA]</scope>
</reference>
<dbReference type="InterPro" id="IPR000477">
    <property type="entry name" value="RT_dom"/>
</dbReference>
<dbReference type="InterPro" id="IPR058912">
    <property type="entry name" value="HTH_animal"/>
</dbReference>
<dbReference type="PANTHER" id="PTHR21301">
    <property type="entry name" value="REVERSE TRANSCRIPTASE"/>
    <property type="match status" value="1"/>
</dbReference>
<protein>
    <recommendedName>
        <fullName evidence="1">Reverse transcriptase domain-containing protein</fullName>
    </recommendedName>
</protein>
<sequence>MGSLLTPIMADLYMDHLFNICIDKMKRAGIIGIHKYVDDILIIGTRVGIERSQEILEEKARQDKLAYNDPGKIEFTIEFEDEYRSLSYLEVTLTGSLNNTVITNWYKKDIASDSMLNYFSNHPIAMKEEVMKEYVKRKLLTTNHIFREWTLHNVYRILINNSYPKQE</sequence>
<organism evidence="2 3">
    <name type="scientific">Hermetia illucens</name>
    <name type="common">Black soldier fly</name>
    <dbReference type="NCBI Taxonomy" id="343691"/>
    <lineage>
        <taxon>Eukaryota</taxon>
        <taxon>Metazoa</taxon>
        <taxon>Ecdysozoa</taxon>
        <taxon>Arthropoda</taxon>
        <taxon>Hexapoda</taxon>
        <taxon>Insecta</taxon>
        <taxon>Pterygota</taxon>
        <taxon>Neoptera</taxon>
        <taxon>Endopterygota</taxon>
        <taxon>Diptera</taxon>
        <taxon>Brachycera</taxon>
        <taxon>Stratiomyomorpha</taxon>
        <taxon>Stratiomyidae</taxon>
        <taxon>Hermetiinae</taxon>
        <taxon>Hermetia</taxon>
    </lineage>
</organism>
<dbReference type="Pfam" id="PF26215">
    <property type="entry name" value="HTH_animal"/>
    <property type="match status" value="1"/>
</dbReference>
<dbReference type="PANTHER" id="PTHR21301:SF10">
    <property type="entry name" value="REVERSE TRANSCRIPTASE DOMAIN-CONTAINING PROTEIN"/>
    <property type="match status" value="1"/>
</dbReference>